<dbReference type="CDD" id="cd00118">
    <property type="entry name" value="LysM"/>
    <property type="match status" value="1"/>
</dbReference>
<organism evidence="3 4">
    <name type="scientific">Canna indica</name>
    <name type="common">Indian-shot</name>
    <dbReference type="NCBI Taxonomy" id="4628"/>
    <lineage>
        <taxon>Eukaryota</taxon>
        <taxon>Viridiplantae</taxon>
        <taxon>Streptophyta</taxon>
        <taxon>Embryophyta</taxon>
        <taxon>Tracheophyta</taxon>
        <taxon>Spermatophyta</taxon>
        <taxon>Magnoliopsida</taxon>
        <taxon>Liliopsida</taxon>
        <taxon>Zingiberales</taxon>
        <taxon>Cannaceae</taxon>
        <taxon>Canna</taxon>
    </lineage>
</organism>
<dbReference type="Pfam" id="PF12937">
    <property type="entry name" value="F-box-like"/>
    <property type="match status" value="1"/>
</dbReference>
<dbReference type="EMBL" id="CP136897">
    <property type="protein sequence ID" value="WOL17602.1"/>
    <property type="molecule type" value="Genomic_DNA"/>
</dbReference>
<gene>
    <name evidence="3" type="ORF">Cni_G26395</name>
</gene>
<dbReference type="Gene3D" id="3.10.350.10">
    <property type="entry name" value="LysM domain"/>
    <property type="match status" value="1"/>
</dbReference>
<feature type="domain" description="LysM" evidence="2">
    <location>
        <begin position="121"/>
        <end position="165"/>
    </location>
</feature>
<dbReference type="AlphaFoldDB" id="A0AAQ3L247"/>
<accession>A0AAQ3L247</accession>
<dbReference type="SUPFAM" id="SSF54106">
    <property type="entry name" value="LysM domain"/>
    <property type="match status" value="1"/>
</dbReference>
<dbReference type="SMART" id="SM00257">
    <property type="entry name" value="LysM"/>
    <property type="match status" value="1"/>
</dbReference>
<evidence type="ECO:0000259" key="2">
    <source>
        <dbReference type="PROSITE" id="PS51782"/>
    </source>
</evidence>
<dbReference type="PANTHER" id="PTHR20932">
    <property type="entry name" value="LYSM AND PUTATIVE PEPTIDOGLYCAN-BINDING DOMAIN-CONTAINING PROTEIN"/>
    <property type="match status" value="1"/>
</dbReference>
<proteinExistence type="predicted"/>
<dbReference type="SUPFAM" id="SSF81383">
    <property type="entry name" value="F-box domain"/>
    <property type="match status" value="1"/>
</dbReference>
<reference evidence="3 4" key="1">
    <citation type="submission" date="2023-10" db="EMBL/GenBank/DDBJ databases">
        <title>Chromosome-scale genome assembly provides insights into flower coloration mechanisms of Canna indica.</title>
        <authorList>
            <person name="Li C."/>
        </authorList>
    </citation>
    <scope>NUCLEOTIDE SEQUENCE [LARGE SCALE GENOMIC DNA]</scope>
    <source>
        <tissue evidence="3">Flower</tissue>
    </source>
</reference>
<dbReference type="SMART" id="SM00256">
    <property type="entry name" value="FBOX"/>
    <property type="match status" value="1"/>
</dbReference>
<dbReference type="Pfam" id="PF01476">
    <property type="entry name" value="LysM"/>
    <property type="match status" value="1"/>
</dbReference>
<sequence>MECCGEDENDQLLLSNPDPNHGPGTFLSSSSLCSSSETSLSPMNSNFTALLSRDLLRAILERLMPADLARSACVCRLWRAIGSDREMQERAFRAPWNVRRVLGQPSSDAFWRHSSLDRFAISHRLRRGDSVAGLALRYSVQVMDIKRLNNMMSDHGIYSRERLLIPICKKELLSNATCYVELDEHAKREVAMLYLEGDPDGKASYLTNNAITQRGRRRILNSVRRSMQVDEGTAEYYLSVSNGDPRVALSQYTEDLRWEAGSNRI</sequence>
<evidence type="ECO:0000313" key="3">
    <source>
        <dbReference type="EMBL" id="WOL17602.1"/>
    </source>
</evidence>
<dbReference type="InterPro" id="IPR018392">
    <property type="entry name" value="LysM"/>
</dbReference>
<dbReference type="PANTHER" id="PTHR20932:SF8">
    <property type="entry name" value="LD22649P"/>
    <property type="match status" value="1"/>
</dbReference>
<dbReference type="Proteomes" id="UP001327560">
    <property type="component" value="Chromosome 8"/>
</dbReference>
<dbReference type="Gene3D" id="1.20.1280.50">
    <property type="match status" value="1"/>
</dbReference>
<protein>
    <submittedName>
        <fullName evidence="3">F-box protein</fullName>
    </submittedName>
</protein>
<keyword evidence="4" id="KW-1185">Reference proteome</keyword>
<dbReference type="InterPro" id="IPR036779">
    <property type="entry name" value="LysM_dom_sf"/>
</dbReference>
<dbReference type="InterPro" id="IPR001810">
    <property type="entry name" value="F-box_dom"/>
</dbReference>
<dbReference type="InterPro" id="IPR045030">
    <property type="entry name" value="LYSM1-4"/>
</dbReference>
<feature type="region of interest" description="Disordered" evidence="1">
    <location>
        <begin position="1"/>
        <end position="20"/>
    </location>
</feature>
<evidence type="ECO:0000256" key="1">
    <source>
        <dbReference type="SAM" id="MobiDB-lite"/>
    </source>
</evidence>
<dbReference type="PROSITE" id="PS51782">
    <property type="entry name" value="LYSM"/>
    <property type="match status" value="1"/>
</dbReference>
<name>A0AAQ3L247_9LILI</name>
<feature type="compositionally biased region" description="Acidic residues" evidence="1">
    <location>
        <begin position="1"/>
        <end position="10"/>
    </location>
</feature>
<dbReference type="InterPro" id="IPR036047">
    <property type="entry name" value="F-box-like_dom_sf"/>
</dbReference>
<evidence type="ECO:0000313" key="4">
    <source>
        <dbReference type="Proteomes" id="UP001327560"/>
    </source>
</evidence>